<accession>X0V7L5</accession>
<evidence type="ECO:0008006" key="2">
    <source>
        <dbReference type="Google" id="ProtNLM"/>
    </source>
</evidence>
<dbReference type="EMBL" id="BARS01038837">
    <property type="protein sequence ID" value="GAG14164.1"/>
    <property type="molecule type" value="Genomic_DNA"/>
</dbReference>
<feature type="non-terminal residue" evidence="1">
    <location>
        <position position="1"/>
    </location>
</feature>
<evidence type="ECO:0000313" key="1">
    <source>
        <dbReference type="EMBL" id="GAG14164.1"/>
    </source>
</evidence>
<name>X0V7L5_9ZZZZ</name>
<gene>
    <name evidence="1" type="ORF">S01H1_59382</name>
</gene>
<proteinExistence type="predicted"/>
<sequence>NLLAVQCQIGPAEGGAILRAGRERGADVLAVFPPLPEGAQAPVWLAQAAEACRAVAAQGVTAVQPVHSPDDLYGQPARRRLIIVPLRGERAVRGVAAFFAETQDPEVLAGVRERLELTVGLLSLYEMRLLLQRRQTDLRRLRAAMETLAAVNVRDRFAGMAMALANEVAARWQCERVSIGFLKGRYVHVRAMSHTEKFSRKMKLVQDIEAAMEECLDQDVEILYPAPPEATYVSRAARELAKHHGVAMLLSLPLR</sequence>
<protein>
    <recommendedName>
        <fullName evidence="2">GAF domain-containing protein</fullName>
    </recommendedName>
</protein>
<reference evidence="1" key="1">
    <citation type="journal article" date="2014" name="Front. Microbiol.">
        <title>High frequency of phylogenetically diverse reductive dehalogenase-homologous genes in deep subseafloor sedimentary metagenomes.</title>
        <authorList>
            <person name="Kawai M."/>
            <person name="Futagami T."/>
            <person name="Toyoda A."/>
            <person name="Takaki Y."/>
            <person name="Nishi S."/>
            <person name="Hori S."/>
            <person name="Arai W."/>
            <person name="Tsubouchi T."/>
            <person name="Morono Y."/>
            <person name="Uchiyama I."/>
            <person name="Ito T."/>
            <person name="Fujiyama A."/>
            <person name="Inagaki F."/>
            <person name="Takami H."/>
        </authorList>
    </citation>
    <scope>NUCLEOTIDE SEQUENCE</scope>
    <source>
        <strain evidence="1">Expedition CK06-06</strain>
    </source>
</reference>
<dbReference type="AlphaFoldDB" id="X0V7L5"/>
<comment type="caution">
    <text evidence="1">The sequence shown here is derived from an EMBL/GenBank/DDBJ whole genome shotgun (WGS) entry which is preliminary data.</text>
</comment>
<feature type="non-terminal residue" evidence="1">
    <location>
        <position position="255"/>
    </location>
</feature>
<organism evidence="1">
    <name type="scientific">marine sediment metagenome</name>
    <dbReference type="NCBI Taxonomy" id="412755"/>
    <lineage>
        <taxon>unclassified sequences</taxon>
        <taxon>metagenomes</taxon>
        <taxon>ecological metagenomes</taxon>
    </lineage>
</organism>